<dbReference type="AlphaFoldDB" id="A0AAQ3RSF0"/>
<evidence type="ECO:0000313" key="6">
    <source>
        <dbReference type="Proteomes" id="UP001374535"/>
    </source>
</evidence>
<evidence type="ECO:0000256" key="3">
    <source>
        <dbReference type="ARBA" id="ARBA00022679"/>
    </source>
</evidence>
<evidence type="ECO:0008006" key="7">
    <source>
        <dbReference type="Google" id="ProtNLM"/>
    </source>
</evidence>
<reference evidence="5 6" key="1">
    <citation type="journal article" date="2023" name="Life. Sci Alliance">
        <title>Evolutionary insights into 3D genome organization and epigenetic landscape of Vigna mungo.</title>
        <authorList>
            <person name="Junaid A."/>
            <person name="Singh B."/>
            <person name="Bhatia S."/>
        </authorList>
    </citation>
    <scope>NUCLEOTIDE SEQUENCE [LARGE SCALE GENOMIC DNA]</scope>
    <source>
        <strain evidence="5">Urdbean</strain>
    </source>
</reference>
<sequence length="169" mass="19367">MILGWISEERREVVKGWAEQRGEVCVLRELALDPVTLLNRFGLPQCHCEVGALFNSHKLQVRKFNHRRVTWPENFPVPTRHKISTRESEYSRRNPHARLIQLGIGDTTQPIPDIITSAMAEQALALSTTQGYKGYGPEQGNRVKCHCSFLELRRAIAETLYQGMEVKEK</sequence>
<proteinExistence type="predicted"/>
<evidence type="ECO:0000313" key="5">
    <source>
        <dbReference type="EMBL" id="WVZ02506.1"/>
    </source>
</evidence>
<keyword evidence="2" id="KW-0032">Aminotransferase</keyword>
<dbReference type="InterPro" id="IPR019942">
    <property type="entry name" value="DapL/ALD1"/>
</dbReference>
<dbReference type="GO" id="GO:0008483">
    <property type="term" value="F:transaminase activity"/>
    <property type="evidence" value="ECO:0007669"/>
    <property type="project" value="UniProtKB-KW"/>
</dbReference>
<keyword evidence="6" id="KW-1185">Reference proteome</keyword>
<dbReference type="Gene3D" id="3.40.640.10">
    <property type="entry name" value="Type I PLP-dependent aspartate aminotransferase-like (Major domain)"/>
    <property type="match status" value="1"/>
</dbReference>
<protein>
    <recommendedName>
        <fullName evidence="7">Aminotransferase class I/classII domain-containing protein</fullName>
    </recommendedName>
</protein>
<dbReference type="Proteomes" id="UP001374535">
    <property type="component" value="Chromosome 7"/>
</dbReference>
<accession>A0AAQ3RSF0</accession>
<evidence type="ECO:0000256" key="2">
    <source>
        <dbReference type="ARBA" id="ARBA00022576"/>
    </source>
</evidence>
<dbReference type="PANTHER" id="PTHR43144">
    <property type="entry name" value="AMINOTRANSFERASE"/>
    <property type="match status" value="1"/>
</dbReference>
<comment type="cofactor">
    <cofactor evidence="1">
        <name>pyridoxal 5'-phosphate</name>
        <dbReference type="ChEBI" id="CHEBI:597326"/>
    </cofactor>
</comment>
<name>A0AAQ3RSF0_VIGMU</name>
<dbReference type="InterPro" id="IPR015421">
    <property type="entry name" value="PyrdxlP-dep_Trfase_major"/>
</dbReference>
<keyword evidence="3" id="KW-0808">Transferase</keyword>
<dbReference type="InterPro" id="IPR015422">
    <property type="entry name" value="PyrdxlP-dep_Trfase_small"/>
</dbReference>
<dbReference type="EMBL" id="CP144694">
    <property type="protein sequence ID" value="WVZ02506.1"/>
    <property type="molecule type" value="Genomic_DNA"/>
</dbReference>
<dbReference type="Gene3D" id="3.90.1150.10">
    <property type="entry name" value="Aspartate Aminotransferase, domain 1"/>
    <property type="match status" value="1"/>
</dbReference>
<gene>
    <name evidence="5" type="ORF">V8G54_023312</name>
</gene>
<organism evidence="5 6">
    <name type="scientific">Vigna mungo</name>
    <name type="common">Black gram</name>
    <name type="synonym">Phaseolus mungo</name>
    <dbReference type="NCBI Taxonomy" id="3915"/>
    <lineage>
        <taxon>Eukaryota</taxon>
        <taxon>Viridiplantae</taxon>
        <taxon>Streptophyta</taxon>
        <taxon>Embryophyta</taxon>
        <taxon>Tracheophyta</taxon>
        <taxon>Spermatophyta</taxon>
        <taxon>Magnoliopsida</taxon>
        <taxon>eudicotyledons</taxon>
        <taxon>Gunneridae</taxon>
        <taxon>Pentapetalae</taxon>
        <taxon>rosids</taxon>
        <taxon>fabids</taxon>
        <taxon>Fabales</taxon>
        <taxon>Fabaceae</taxon>
        <taxon>Papilionoideae</taxon>
        <taxon>50 kb inversion clade</taxon>
        <taxon>NPAAA clade</taxon>
        <taxon>indigoferoid/millettioid clade</taxon>
        <taxon>Phaseoleae</taxon>
        <taxon>Vigna</taxon>
    </lineage>
</organism>
<evidence type="ECO:0000256" key="4">
    <source>
        <dbReference type="ARBA" id="ARBA00022898"/>
    </source>
</evidence>
<keyword evidence="4" id="KW-0663">Pyridoxal phosphate</keyword>
<evidence type="ECO:0000256" key="1">
    <source>
        <dbReference type="ARBA" id="ARBA00001933"/>
    </source>
</evidence>